<dbReference type="PANTHER" id="PTHR42085">
    <property type="entry name" value="F-BOX DOMAIN-CONTAINING PROTEIN"/>
    <property type="match status" value="1"/>
</dbReference>
<gene>
    <name evidence="1" type="ORF">SLS60_000186</name>
</gene>
<proteinExistence type="predicted"/>
<sequence length="681" mass="77425">MAPREHDVKVIKSGQSRPIDSNKKSFCTLPHELRNMIYALAFEFPDPLKFATSIVDDERDIHLYHQKGDGNEPLFGGNGALHRTSQSHLPGEHIYDYGTYKSNAEIDKDATTLMEGYFIRAHIPALVLLRTCRQVYHEAASSFYLNNTFIATHTDRFEITAQSQSFNVIGPFHDREGLCFAAWAGWKMSLGSQIRLTNPRNTIIDTDTICPPTCPAYSHLEGVFEDTLGVRSTQMLNTTPLLLTCWASCVPYDTPCLRKLLPSQPRLHLGVAPGSGIASAIVIDTLNNTIKRIVADELDIKQYKLLLGMVGIDRSGRTGAVMYRTTNTHGLCTYPMLDGRPERNCSGCTFCHSEDDRSARYHSCPSTYRAFHRDHTGALQWDTEDGCSQPHLFKLPPLIEKRIFRELFYPRGTVVFDVNEHCSIRTVAALMLTSIPLKKIVEPIIWQGNTVELVHSSTHRDEYVSDFDSLRKWIYGSVQGSTHDHRYVSGWDSLPRGIFGPGIETYTHPTHVSKRLNETDVQIKLVCRFSRRVSLQEMRINISNFIFATAHIHNHYEHRHRFVIIEVHVGNTVLLQRFQLQYIRHKALDALNEIMPFMKYAARFRIYPGIWMDGLGEVYLKWTETSLGPLVPRARSPSLPLCHTLLNMKNYLEQIVDGKTDASLAAHLGKLNPPYYESLPN</sequence>
<protein>
    <submittedName>
        <fullName evidence="1">Uncharacterized protein</fullName>
    </submittedName>
</protein>
<dbReference type="Proteomes" id="UP001521785">
    <property type="component" value="Unassembled WGS sequence"/>
</dbReference>
<dbReference type="EMBL" id="JAKJXO020000001">
    <property type="protein sequence ID" value="KAL1611963.1"/>
    <property type="molecule type" value="Genomic_DNA"/>
</dbReference>
<evidence type="ECO:0000313" key="1">
    <source>
        <dbReference type="EMBL" id="KAL1611963.1"/>
    </source>
</evidence>
<dbReference type="PANTHER" id="PTHR42085:SF1">
    <property type="entry name" value="F-BOX DOMAIN-CONTAINING PROTEIN"/>
    <property type="match status" value="1"/>
</dbReference>
<name>A0ABR3S5K7_9PLEO</name>
<evidence type="ECO:0000313" key="2">
    <source>
        <dbReference type="Proteomes" id="UP001521785"/>
    </source>
</evidence>
<dbReference type="InterPro" id="IPR038883">
    <property type="entry name" value="AN11006-like"/>
</dbReference>
<reference evidence="1 2" key="1">
    <citation type="submission" date="2024-02" db="EMBL/GenBank/DDBJ databases">
        <title>De novo assembly and annotation of 12 fungi associated with fruit tree decline syndrome in Ontario, Canada.</title>
        <authorList>
            <person name="Sulman M."/>
            <person name="Ellouze W."/>
            <person name="Ilyukhin E."/>
        </authorList>
    </citation>
    <scope>NUCLEOTIDE SEQUENCE [LARGE SCALE GENOMIC DNA]</scope>
    <source>
        <strain evidence="1 2">M42-189</strain>
    </source>
</reference>
<comment type="caution">
    <text evidence="1">The sequence shown here is derived from an EMBL/GenBank/DDBJ whole genome shotgun (WGS) entry which is preliminary data.</text>
</comment>
<accession>A0ABR3S5K7</accession>
<organism evidence="1 2">
    <name type="scientific">Paraconiothyrium brasiliense</name>
    <dbReference type="NCBI Taxonomy" id="300254"/>
    <lineage>
        <taxon>Eukaryota</taxon>
        <taxon>Fungi</taxon>
        <taxon>Dikarya</taxon>
        <taxon>Ascomycota</taxon>
        <taxon>Pezizomycotina</taxon>
        <taxon>Dothideomycetes</taxon>
        <taxon>Pleosporomycetidae</taxon>
        <taxon>Pleosporales</taxon>
        <taxon>Massarineae</taxon>
        <taxon>Didymosphaeriaceae</taxon>
        <taxon>Paraconiothyrium</taxon>
    </lineage>
</organism>
<keyword evidence="2" id="KW-1185">Reference proteome</keyword>